<keyword evidence="1" id="KW-0175">Coiled coil</keyword>
<evidence type="ECO:0000313" key="3">
    <source>
        <dbReference type="Proteomes" id="UP000570851"/>
    </source>
</evidence>
<sequence>MRLASSIRYGGQLIDAVDVDYDDYKRLGLICPECKSGVFLRQKSERAAAHFAHFKASDPALVKQCELRVSSYTKEELERKAREAKNQRLKLLQTWFWDIYFKHAFREGRTKQAIVENKSIERAKERYPIDGSCFWFRKLITADNVQEAIDNAILSINPEDLRSDRVRFLRENLVKSEIELHRLICGEIVDFLKVKRNLPLLQKVIAASFIMIEFSPTAQSQIIAGRWEVPLTNAVVVLCMIPWGEEFQSLDKKAHEQ</sequence>
<reference evidence="2 3" key="1">
    <citation type="submission" date="2019-11" db="EMBL/GenBank/DDBJ databases">
        <title>Comparison of genomes from free-living endosymbiotic cyanobacteria isolated from Azolla.</title>
        <authorList>
            <person name="Thiel T."/>
            <person name="Pratte B."/>
        </authorList>
    </citation>
    <scope>NUCLEOTIDE SEQUENCE [LARGE SCALE GENOMIC DNA]</scope>
    <source>
        <strain evidence="2 3">N2B</strain>
    </source>
</reference>
<dbReference type="RefSeq" id="WP_013036479.1">
    <property type="nucleotide sequence ID" value="NZ_JACKZP010000011.1"/>
</dbReference>
<proteinExistence type="predicted"/>
<accession>A0ABR6S4L8</accession>
<comment type="caution">
    <text evidence="2">The sequence shown here is derived from an EMBL/GenBank/DDBJ whole genome shotgun (WGS) entry which is preliminary data.</text>
</comment>
<protein>
    <submittedName>
        <fullName evidence="2">Uncharacterized protein</fullName>
    </submittedName>
</protein>
<keyword evidence="3" id="KW-1185">Reference proteome</keyword>
<name>A0ABR6S4L8_ANAVA</name>
<dbReference type="GeneID" id="58725316"/>
<feature type="coiled-coil region" evidence="1">
    <location>
        <begin position="67"/>
        <end position="94"/>
    </location>
</feature>
<evidence type="ECO:0000256" key="1">
    <source>
        <dbReference type="SAM" id="Coils"/>
    </source>
</evidence>
<dbReference type="Proteomes" id="UP000570851">
    <property type="component" value="Unassembled WGS sequence"/>
</dbReference>
<organism evidence="2 3">
    <name type="scientific">Trichormus variabilis N2B</name>
    <dbReference type="NCBI Taxonomy" id="2681315"/>
    <lineage>
        <taxon>Bacteria</taxon>
        <taxon>Bacillati</taxon>
        <taxon>Cyanobacteriota</taxon>
        <taxon>Cyanophyceae</taxon>
        <taxon>Nostocales</taxon>
        <taxon>Nostocaceae</taxon>
        <taxon>Trichormus</taxon>
    </lineage>
</organism>
<gene>
    <name evidence="2" type="ORF">GNE12_05065</name>
</gene>
<dbReference type="EMBL" id="JACKZP010000011">
    <property type="protein sequence ID" value="MBC1301282.1"/>
    <property type="molecule type" value="Genomic_DNA"/>
</dbReference>
<evidence type="ECO:0000313" key="2">
    <source>
        <dbReference type="EMBL" id="MBC1301282.1"/>
    </source>
</evidence>